<dbReference type="InterPro" id="IPR004827">
    <property type="entry name" value="bZIP"/>
</dbReference>
<feature type="region of interest" description="Disordered" evidence="1">
    <location>
        <begin position="182"/>
        <end position="206"/>
    </location>
</feature>
<feature type="region of interest" description="Disordered" evidence="1">
    <location>
        <begin position="492"/>
        <end position="515"/>
    </location>
</feature>
<dbReference type="EMBL" id="BSEH01000192">
    <property type="protein sequence ID" value="GLJ57817.1"/>
    <property type="molecule type" value="Genomic_DNA"/>
</dbReference>
<feature type="region of interest" description="Disordered" evidence="1">
    <location>
        <begin position="387"/>
        <end position="445"/>
    </location>
</feature>
<keyword evidence="4" id="KW-1185">Reference proteome</keyword>
<feature type="compositionally biased region" description="Basic residues" evidence="1">
    <location>
        <begin position="822"/>
        <end position="832"/>
    </location>
</feature>
<dbReference type="PROSITE" id="PS00036">
    <property type="entry name" value="BZIP_BASIC"/>
    <property type="match status" value="1"/>
</dbReference>
<evidence type="ECO:0000313" key="4">
    <source>
        <dbReference type="Proteomes" id="UP001234787"/>
    </source>
</evidence>
<feature type="region of interest" description="Disordered" evidence="1">
    <location>
        <begin position="294"/>
        <end position="343"/>
    </location>
</feature>
<feature type="compositionally biased region" description="Basic and acidic residues" evidence="1">
    <location>
        <begin position="257"/>
        <end position="267"/>
    </location>
</feature>
<feature type="region of interest" description="Disordered" evidence="1">
    <location>
        <begin position="666"/>
        <end position="720"/>
    </location>
</feature>
<evidence type="ECO:0000313" key="3">
    <source>
        <dbReference type="EMBL" id="GLJ57817.1"/>
    </source>
</evidence>
<reference evidence="3" key="1">
    <citation type="submission" date="2022-12" db="EMBL/GenBank/DDBJ databases">
        <title>Chromosome-Level Genome Assembly of Japanese Cedar (Cryptomeriajaponica D. Don).</title>
        <authorList>
            <person name="Fujino T."/>
            <person name="Yamaguchi K."/>
            <person name="Yokoyama T."/>
            <person name="Hamanaka T."/>
            <person name="Harazono Y."/>
            <person name="Kamada H."/>
            <person name="Kobayashi W."/>
            <person name="Ujino-Ihara T."/>
            <person name="Uchiyama K."/>
            <person name="Matsumoto A."/>
            <person name="Izuno A."/>
            <person name="Tsumura Y."/>
            <person name="Toyoda A."/>
            <person name="Shigenobu S."/>
            <person name="Moriguchi Y."/>
            <person name="Ueno S."/>
            <person name="Kasahara M."/>
        </authorList>
    </citation>
    <scope>NUCLEOTIDE SEQUENCE</scope>
</reference>
<feature type="region of interest" description="Disordered" evidence="1">
    <location>
        <begin position="223"/>
        <end position="275"/>
    </location>
</feature>
<name>A0AAD3RNK3_CRYJA</name>
<evidence type="ECO:0000256" key="1">
    <source>
        <dbReference type="SAM" id="MobiDB-lite"/>
    </source>
</evidence>
<proteinExistence type="predicted"/>
<sequence>MAPTKVRSPAKACASRCAPWRRCAPGANRAPTSCAPWSAQRVRNPAKVCAPRANRAPNRAHLGAHFGALLGAHRCCAPRSAPGENNAINPTFDFVGTSERSRVRTSEHTEVRTFDALPSPISRKGKKTLRRCAHRGAHPGEGAREVRTRGKPGSDFVHAMLRTLEGHGAHLGAHFGALNGAQPSQGAHRGEGAREVRTRGKPGSDFVHAAPWSTLRSAPWCAPGRATQPRCPPRRRCTRGAHPGQTGLRLRARHGAHRGEGAREVRTRGKPGSDFVHAAPWSTLRSAPWCAPGRATQPRCPPQRRCTRGAHPGQTGLRLRARHGAHRGEGAREVRTRGKPGSDFVHAMVPTAAKVHARCAPGANRAPTSCTPHLGAHFGALLGAHHGAHQGAQPRRRCTRGAHPGQTGLRLRARRTLEHTSERSLVRTRARNPAEGAREVRTRGKPGSDFVHAMVRTRVPTAAKVRTRGKPGSDFVHAAPWSTLRSAPWCAPGRATQPRCPPRRRCTRGAHPGQTGLRLRARHGAHRGEGAHPGQTGLGLRARRTLEHTSERSLVRTMVPTRPRNPAKVCAPRCTRGAHPGQTGVRLRARRTLEHTSGRSRVRTGVAHRGGHLGAHRGGHLGAHQGGQRVRKRECWCHLEPALVRSPAKVCAPRCPPWRRCAPGQLTQLPTSRAPGWERTQQPGLGRANARNPTKRSDKKRGGAPVTPLRSAPWANPARVPTPAKVQARCAPGANWAPTTCTPHLGAHFVALPGAHLRAHQGGQRVKKTERGCHLEPALVHSPGKVPTLAKVRTRAINPTSDFVRARVATGPGKSQCEKPHQTLRQKKRRRSNNPASERSRGKPSQGAHPDEGAREVRTRGKPGSDNVHAAPWSTLRSTPGCPPALRTVVGSEPRQGMRTKVPTRGAHPGQTGLRLRAGRTLEHTSERSLVRTMVPTRAHPGQTGLRLRARRTLEHTSERSQPRQVVRTKVPTLAEVRARGKPGSDFVHCMVPTKARNPAKVPTAAKVHARCAPEVHTRGKPSSDFVHAAPWSTLQSAPWCAPGRATQPRCSPRRRCTRGAHPGQAGLGLRARRTLEHTSERSRPRQVVRTKAPTLAKVGHGVGPRVGNGVGTKVTGWLSGWASRSQGGWQVAKLRAKVGVGVGAKDPRWVPRNQGGCLGGCRGGSQGGSQGECKGGCQGQGECQCGFQGARVRVSANVGSKVLSWVRGWVRGWVGAKVVAPEVVCGHRVADGTLHAHDAPSRCTHVGRAGCTPDALARCAHPGRAHTWRTGRTSRGRVCTSTGVGGRGGFARGSRFAKYTLRQAHNGCDHTSVSAPDPIRTPQLSALGPE</sequence>
<feature type="domain" description="BZIP" evidence="2">
    <location>
        <begin position="828"/>
        <end position="843"/>
    </location>
</feature>
<dbReference type="Proteomes" id="UP001234787">
    <property type="component" value="Unassembled WGS sequence"/>
</dbReference>
<evidence type="ECO:0000259" key="2">
    <source>
        <dbReference type="PROSITE" id="PS00036"/>
    </source>
</evidence>
<protein>
    <recommendedName>
        <fullName evidence="2">BZIP domain-containing protein</fullName>
    </recommendedName>
</protein>
<organism evidence="3 4">
    <name type="scientific">Cryptomeria japonica</name>
    <name type="common">Japanese cedar</name>
    <name type="synonym">Cupressus japonica</name>
    <dbReference type="NCBI Taxonomy" id="3369"/>
    <lineage>
        <taxon>Eukaryota</taxon>
        <taxon>Viridiplantae</taxon>
        <taxon>Streptophyta</taxon>
        <taxon>Embryophyta</taxon>
        <taxon>Tracheophyta</taxon>
        <taxon>Spermatophyta</taxon>
        <taxon>Pinopsida</taxon>
        <taxon>Pinidae</taxon>
        <taxon>Conifers II</taxon>
        <taxon>Cupressales</taxon>
        <taxon>Cupressaceae</taxon>
        <taxon>Cryptomeria</taxon>
    </lineage>
</organism>
<accession>A0AAD3RNK3</accession>
<dbReference type="GO" id="GO:0003700">
    <property type="term" value="F:DNA-binding transcription factor activity"/>
    <property type="evidence" value="ECO:0007669"/>
    <property type="project" value="InterPro"/>
</dbReference>
<feature type="region of interest" description="Disordered" evidence="1">
    <location>
        <begin position="809"/>
        <end position="912"/>
    </location>
</feature>
<gene>
    <name evidence="3" type="ORF">SUGI_1375200</name>
</gene>
<feature type="region of interest" description="Disordered" evidence="1">
    <location>
        <begin position="1308"/>
        <end position="1331"/>
    </location>
</feature>
<feature type="compositionally biased region" description="Basic and acidic residues" evidence="1">
    <location>
        <begin position="326"/>
        <end position="336"/>
    </location>
</feature>
<feature type="compositionally biased region" description="Basic and acidic residues" evidence="1">
    <location>
        <begin position="849"/>
        <end position="859"/>
    </location>
</feature>
<feature type="region of interest" description="Disordered" evidence="1">
    <location>
        <begin position="1042"/>
        <end position="1066"/>
    </location>
</feature>
<comment type="caution">
    <text evidence="3">The sequence shown here is derived from an EMBL/GenBank/DDBJ whole genome shotgun (WGS) entry which is preliminary data.</text>
</comment>
<feature type="compositionally biased region" description="Basic and acidic residues" evidence="1">
    <location>
        <begin position="188"/>
        <end position="198"/>
    </location>
</feature>
<feature type="region of interest" description="Disordered" evidence="1">
    <location>
        <begin position="562"/>
        <end position="581"/>
    </location>
</feature>
<feature type="compositionally biased region" description="Basic and acidic residues" evidence="1">
    <location>
        <begin position="415"/>
        <end position="425"/>
    </location>
</feature>